<dbReference type="Proteomes" id="UP000582837">
    <property type="component" value="Unassembled WGS sequence"/>
</dbReference>
<dbReference type="EMBL" id="JACHIA010000002">
    <property type="protein sequence ID" value="MBB6069192.1"/>
    <property type="molecule type" value="Genomic_DNA"/>
</dbReference>
<dbReference type="Gene3D" id="3.40.630.30">
    <property type="match status" value="1"/>
</dbReference>
<dbReference type="GO" id="GO:0016747">
    <property type="term" value="F:acyltransferase activity, transferring groups other than amino-acyl groups"/>
    <property type="evidence" value="ECO:0007669"/>
    <property type="project" value="InterPro"/>
</dbReference>
<keyword evidence="3" id="KW-1185">Reference proteome</keyword>
<dbReference type="Pfam" id="PF00583">
    <property type="entry name" value="Acetyltransf_1"/>
    <property type="match status" value="1"/>
</dbReference>
<accession>A0A841GPB8</accession>
<protein>
    <submittedName>
        <fullName evidence="2">GNAT superfamily N-acetyltransferase</fullName>
    </submittedName>
</protein>
<dbReference type="PROSITE" id="PS51186">
    <property type="entry name" value="GNAT"/>
    <property type="match status" value="1"/>
</dbReference>
<evidence type="ECO:0000313" key="2">
    <source>
        <dbReference type="EMBL" id="MBB6069192.1"/>
    </source>
</evidence>
<name>A0A841GPB8_9BACT</name>
<gene>
    <name evidence="2" type="ORF">HNQ61_000807</name>
</gene>
<dbReference type="InterPro" id="IPR016181">
    <property type="entry name" value="Acyl_CoA_acyltransferase"/>
</dbReference>
<comment type="caution">
    <text evidence="2">The sequence shown here is derived from an EMBL/GenBank/DDBJ whole genome shotgun (WGS) entry which is preliminary data.</text>
</comment>
<proteinExistence type="predicted"/>
<evidence type="ECO:0000259" key="1">
    <source>
        <dbReference type="PROSITE" id="PS51186"/>
    </source>
</evidence>
<dbReference type="InterPro" id="IPR000182">
    <property type="entry name" value="GNAT_dom"/>
</dbReference>
<organism evidence="2 3">
    <name type="scientific">Longimicrobium terrae</name>
    <dbReference type="NCBI Taxonomy" id="1639882"/>
    <lineage>
        <taxon>Bacteria</taxon>
        <taxon>Pseudomonadati</taxon>
        <taxon>Gemmatimonadota</taxon>
        <taxon>Longimicrobiia</taxon>
        <taxon>Longimicrobiales</taxon>
        <taxon>Longimicrobiaceae</taxon>
        <taxon>Longimicrobium</taxon>
    </lineage>
</organism>
<dbReference type="SUPFAM" id="SSF55729">
    <property type="entry name" value="Acyl-CoA N-acyltransferases (Nat)"/>
    <property type="match status" value="1"/>
</dbReference>
<dbReference type="RefSeq" id="WP_170038089.1">
    <property type="nucleotide sequence ID" value="NZ_JABDTL010000002.1"/>
</dbReference>
<sequence length="196" mass="19871">MFILLMSGAPVVSAPPHLVQALASRVAAWTPASVSRPAALLAALTDLGAHEVIGPAFIGYADSVAGPAEPATRPLTGDDAPWVEALKAACSPEEWEHGGSDIAGGTAVGVFVDGRLAALAGYEVWDGCIAHLAIVTAPAYRGRGLGRAAVGAAARAAVQRGLVAQYRTLDANAASVRIAHALGFVRFATSVSVRLA</sequence>
<feature type="domain" description="N-acetyltransferase" evidence="1">
    <location>
        <begin position="70"/>
        <end position="196"/>
    </location>
</feature>
<reference evidence="2 3" key="1">
    <citation type="submission" date="2020-08" db="EMBL/GenBank/DDBJ databases">
        <title>Genomic Encyclopedia of Type Strains, Phase IV (KMG-IV): sequencing the most valuable type-strain genomes for metagenomic binning, comparative biology and taxonomic classification.</title>
        <authorList>
            <person name="Goeker M."/>
        </authorList>
    </citation>
    <scope>NUCLEOTIDE SEQUENCE [LARGE SCALE GENOMIC DNA]</scope>
    <source>
        <strain evidence="2 3">DSM 29007</strain>
    </source>
</reference>
<evidence type="ECO:0000313" key="3">
    <source>
        <dbReference type="Proteomes" id="UP000582837"/>
    </source>
</evidence>
<keyword evidence="2" id="KW-0808">Transferase</keyword>
<dbReference type="AlphaFoldDB" id="A0A841GPB8"/>